<evidence type="ECO:0000256" key="9">
    <source>
        <dbReference type="ARBA" id="ARBA00024017"/>
    </source>
</evidence>
<keyword evidence="12" id="KW-0675">Receptor</keyword>
<evidence type="ECO:0000256" key="2">
    <source>
        <dbReference type="ARBA" id="ARBA00004514"/>
    </source>
</evidence>
<evidence type="ECO:0000256" key="8">
    <source>
        <dbReference type="ARBA" id="ARBA00023140"/>
    </source>
</evidence>
<dbReference type="SMART" id="SM00320">
    <property type="entry name" value="WD40"/>
    <property type="match status" value="6"/>
</dbReference>
<keyword evidence="6" id="KW-0677">Repeat</keyword>
<comment type="subcellular location">
    <subcellularLocation>
        <location evidence="2">Cytoplasm</location>
        <location evidence="2">Cytosol</location>
    </subcellularLocation>
    <subcellularLocation>
        <location evidence="1">Peroxisome matrix</location>
    </subcellularLocation>
</comment>
<dbReference type="InterPro" id="IPR015943">
    <property type="entry name" value="WD40/YVTN_repeat-like_dom_sf"/>
</dbReference>
<evidence type="ECO:0000313" key="13">
    <source>
        <dbReference type="Proteomes" id="UP000277580"/>
    </source>
</evidence>
<keyword evidence="5 11" id="KW-0853">WD repeat</keyword>
<dbReference type="InterPro" id="IPR044536">
    <property type="entry name" value="PEX7"/>
</dbReference>
<evidence type="ECO:0000256" key="4">
    <source>
        <dbReference type="ARBA" id="ARBA00022490"/>
    </source>
</evidence>
<dbReference type="PROSITE" id="PS50294">
    <property type="entry name" value="WD_REPEATS_REGION"/>
    <property type="match status" value="1"/>
</dbReference>
<sequence>MFHYRTTGFNGYAVQYSPFYDSRLACAASANFGLVGNGRLYILSLTPTGIVSEKHFDTQDSLFDVAFSELHENQLAVASGDGSIKLFDTTLEQFPIASWQEHAREVFSVKWGGVDKGLFCSASWDGTVKLWSPTLSRSLLTLPVGSCTYSAVFSPHTANLLSCVSSDSTLRLFDTRAPPAPQTVIAVSPMAPGEVLTHDWNKYRPDVVATAGVDKIVRVWDVRQPARPVSELAGHEYAVRRIAWSPHWAEVLVSASYDMTVRVWNDGGLGGVGGAVGGTGVGRMMGVMDRHTEFCAGVDWCLFGGEGWAASTGWDESVWVFDVGGIIGGR</sequence>
<evidence type="ECO:0000256" key="5">
    <source>
        <dbReference type="ARBA" id="ARBA00022574"/>
    </source>
</evidence>
<dbReference type="PROSITE" id="PS50082">
    <property type="entry name" value="WD_REPEATS_2"/>
    <property type="match status" value="2"/>
</dbReference>
<comment type="similarity">
    <text evidence="9">Belongs to the WD repeat peroxin-7 family.</text>
</comment>
<dbReference type="STRING" id="1392247.A0A3N4KDA6"/>
<dbReference type="PANTHER" id="PTHR46027">
    <property type="entry name" value="PEROXISOMAL TARGETING SIGNAL 2 RECEPTOR"/>
    <property type="match status" value="1"/>
</dbReference>
<evidence type="ECO:0000313" key="12">
    <source>
        <dbReference type="EMBL" id="RPB08504.1"/>
    </source>
</evidence>
<dbReference type="InterPro" id="IPR036322">
    <property type="entry name" value="WD40_repeat_dom_sf"/>
</dbReference>
<dbReference type="GO" id="GO:0005782">
    <property type="term" value="C:peroxisomal matrix"/>
    <property type="evidence" value="ECO:0007669"/>
    <property type="project" value="UniProtKB-SubCell"/>
</dbReference>
<dbReference type="SUPFAM" id="SSF50978">
    <property type="entry name" value="WD40 repeat-like"/>
    <property type="match status" value="1"/>
</dbReference>
<evidence type="ECO:0000256" key="1">
    <source>
        <dbReference type="ARBA" id="ARBA00004253"/>
    </source>
</evidence>
<dbReference type="FunCoup" id="A0A3N4KDA6">
    <property type="interactions" value="467"/>
</dbReference>
<protein>
    <recommendedName>
        <fullName evidence="10">Peroxin-7</fullName>
    </recommendedName>
</protein>
<keyword evidence="8" id="KW-0576">Peroxisome</keyword>
<proteinExistence type="inferred from homology"/>
<evidence type="ECO:0000256" key="10">
    <source>
        <dbReference type="ARBA" id="ARBA00032565"/>
    </source>
</evidence>
<organism evidence="12 13">
    <name type="scientific">Morchella conica CCBAS932</name>
    <dbReference type="NCBI Taxonomy" id="1392247"/>
    <lineage>
        <taxon>Eukaryota</taxon>
        <taxon>Fungi</taxon>
        <taxon>Dikarya</taxon>
        <taxon>Ascomycota</taxon>
        <taxon>Pezizomycotina</taxon>
        <taxon>Pezizomycetes</taxon>
        <taxon>Pezizales</taxon>
        <taxon>Morchellaceae</taxon>
        <taxon>Morchella</taxon>
    </lineage>
</organism>
<dbReference type="InterPro" id="IPR001680">
    <property type="entry name" value="WD40_rpt"/>
</dbReference>
<dbReference type="Proteomes" id="UP000277580">
    <property type="component" value="Unassembled WGS sequence"/>
</dbReference>
<evidence type="ECO:0000256" key="6">
    <source>
        <dbReference type="ARBA" id="ARBA00022737"/>
    </source>
</evidence>
<gene>
    <name evidence="12" type="ORF">P167DRAFT_528484</name>
</gene>
<evidence type="ECO:0000256" key="11">
    <source>
        <dbReference type="PROSITE-ProRule" id="PRU00221"/>
    </source>
</evidence>
<dbReference type="Gene3D" id="2.130.10.10">
    <property type="entry name" value="YVTN repeat-like/Quinoprotein amine dehydrogenase"/>
    <property type="match status" value="1"/>
</dbReference>
<dbReference type="Pfam" id="PF00400">
    <property type="entry name" value="WD40"/>
    <property type="match status" value="3"/>
</dbReference>
<feature type="repeat" description="WD" evidence="11">
    <location>
        <begin position="232"/>
        <end position="265"/>
    </location>
</feature>
<dbReference type="EMBL" id="ML119162">
    <property type="protein sequence ID" value="RPB08504.1"/>
    <property type="molecule type" value="Genomic_DNA"/>
</dbReference>
<dbReference type="OrthoDB" id="273771at2759"/>
<evidence type="ECO:0000256" key="3">
    <source>
        <dbReference type="ARBA" id="ARBA00022448"/>
    </source>
</evidence>
<dbReference type="AlphaFoldDB" id="A0A3N4KDA6"/>
<keyword evidence="3" id="KW-0813">Transport</keyword>
<dbReference type="InterPro" id="IPR020472">
    <property type="entry name" value="WD40_PAC1"/>
</dbReference>
<dbReference type="InParanoid" id="A0A3N4KDA6"/>
<dbReference type="GO" id="GO:0016558">
    <property type="term" value="P:protein import into peroxisome matrix"/>
    <property type="evidence" value="ECO:0007669"/>
    <property type="project" value="InterPro"/>
</dbReference>
<feature type="repeat" description="WD" evidence="11">
    <location>
        <begin position="99"/>
        <end position="141"/>
    </location>
</feature>
<accession>A0A3N4KDA6</accession>
<dbReference type="GO" id="GO:0005053">
    <property type="term" value="F:peroxisome matrix targeting signal-2 binding"/>
    <property type="evidence" value="ECO:0007669"/>
    <property type="project" value="InterPro"/>
</dbReference>
<reference evidence="12 13" key="1">
    <citation type="journal article" date="2018" name="Nat. Ecol. Evol.">
        <title>Pezizomycetes genomes reveal the molecular basis of ectomycorrhizal truffle lifestyle.</title>
        <authorList>
            <person name="Murat C."/>
            <person name="Payen T."/>
            <person name="Noel B."/>
            <person name="Kuo A."/>
            <person name="Morin E."/>
            <person name="Chen J."/>
            <person name="Kohler A."/>
            <person name="Krizsan K."/>
            <person name="Balestrini R."/>
            <person name="Da Silva C."/>
            <person name="Montanini B."/>
            <person name="Hainaut M."/>
            <person name="Levati E."/>
            <person name="Barry K.W."/>
            <person name="Belfiori B."/>
            <person name="Cichocki N."/>
            <person name="Clum A."/>
            <person name="Dockter R.B."/>
            <person name="Fauchery L."/>
            <person name="Guy J."/>
            <person name="Iotti M."/>
            <person name="Le Tacon F."/>
            <person name="Lindquist E.A."/>
            <person name="Lipzen A."/>
            <person name="Malagnac F."/>
            <person name="Mello A."/>
            <person name="Molinier V."/>
            <person name="Miyauchi S."/>
            <person name="Poulain J."/>
            <person name="Riccioni C."/>
            <person name="Rubini A."/>
            <person name="Sitrit Y."/>
            <person name="Splivallo R."/>
            <person name="Traeger S."/>
            <person name="Wang M."/>
            <person name="Zifcakova L."/>
            <person name="Wipf D."/>
            <person name="Zambonelli A."/>
            <person name="Paolocci F."/>
            <person name="Nowrousian M."/>
            <person name="Ottonello S."/>
            <person name="Baldrian P."/>
            <person name="Spatafora J.W."/>
            <person name="Henrissat B."/>
            <person name="Nagy L.G."/>
            <person name="Aury J.M."/>
            <person name="Wincker P."/>
            <person name="Grigoriev I.V."/>
            <person name="Bonfante P."/>
            <person name="Martin F.M."/>
        </authorList>
    </citation>
    <scope>NUCLEOTIDE SEQUENCE [LARGE SCALE GENOMIC DNA]</scope>
    <source>
        <strain evidence="12 13">CCBAS932</strain>
    </source>
</reference>
<evidence type="ECO:0000256" key="7">
    <source>
        <dbReference type="ARBA" id="ARBA00022927"/>
    </source>
</evidence>
<dbReference type="GO" id="GO:0005829">
    <property type="term" value="C:cytosol"/>
    <property type="evidence" value="ECO:0007669"/>
    <property type="project" value="UniProtKB-SubCell"/>
</dbReference>
<keyword evidence="13" id="KW-1185">Reference proteome</keyword>
<dbReference type="PANTHER" id="PTHR46027:SF1">
    <property type="entry name" value="PEROXISOMAL TARGETING SIGNAL 2 RECEPTOR"/>
    <property type="match status" value="1"/>
</dbReference>
<keyword evidence="4" id="KW-0963">Cytoplasm</keyword>
<keyword evidence="7" id="KW-0653">Protein transport</keyword>
<name>A0A3N4KDA6_9PEZI</name>
<dbReference type="PRINTS" id="PR00320">
    <property type="entry name" value="GPROTEINBRPT"/>
</dbReference>